<evidence type="ECO:0000313" key="1">
    <source>
        <dbReference type="EMBL" id="KUG24737.1"/>
    </source>
</evidence>
<comment type="caution">
    <text evidence="1">The sequence shown here is derived from an EMBL/GenBank/DDBJ whole genome shotgun (WGS) entry which is preliminary data.</text>
</comment>
<name>A0A0W8FV61_9ZZZZ</name>
<dbReference type="AlphaFoldDB" id="A0A0W8FV61"/>
<gene>
    <name evidence="1" type="ORF">ASZ90_005447</name>
</gene>
<proteinExistence type="predicted"/>
<accession>A0A0W8FV61</accession>
<organism evidence="1">
    <name type="scientific">hydrocarbon metagenome</name>
    <dbReference type="NCBI Taxonomy" id="938273"/>
    <lineage>
        <taxon>unclassified sequences</taxon>
        <taxon>metagenomes</taxon>
        <taxon>ecological metagenomes</taxon>
    </lineage>
</organism>
<protein>
    <submittedName>
        <fullName evidence="1">Uncharacterized protein</fullName>
    </submittedName>
</protein>
<sequence length="43" mass="5265">MNFYRDNLLDSLFKYPVLFFHQRVDQPVSYLNKSINEKNLSNR</sequence>
<dbReference type="EMBL" id="LNQE01000826">
    <property type="protein sequence ID" value="KUG24737.1"/>
    <property type="molecule type" value="Genomic_DNA"/>
</dbReference>
<reference evidence="1" key="1">
    <citation type="journal article" date="2015" name="Proc. Natl. Acad. Sci. U.S.A.">
        <title>Networks of energetic and metabolic interactions define dynamics in microbial communities.</title>
        <authorList>
            <person name="Embree M."/>
            <person name="Liu J.K."/>
            <person name="Al-Bassam M.M."/>
            <person name="Zengler K."/>
        </authorList>
    </citation>
    <scope>NUCLEOTIDE SEQUENCE</scope>
</reference>